<protein>
    <submittedName>
        <fullName evidence="1">Uncharacterized protein</fullName>
    </submittedName>
</protein>
<proteinExistence type="predicted"/>
<reference evidence="1" key="1">
    <citation type="journal article" date="2024" name="J. Gen. Virol.">
        <title>Novel phages of Pseudomonas syringae unveil numerous potential auxiliary metabolic genes.</title>
        <authorList>
            <person name="Feltin C."/>
            <person name="Garneau J.R."/>
            <person name="Morris C.E."/>
            <person name="Berard A."/>
            <person name="Torres-Barcelo C."/>
        </authorList>
    </citation>
    <scope>NUCLEOTIDE SEQUENCE</scope>
</reference>
<evidence type="ECO:0000313" key="1">
    <source>
        <dbReference type="EMBL" id="XAI70157.1"/>
    </source>
</evidence>
<sequence>MAKIFIPPLGSVIRLEEEWRFPLHHERRNEKLMELAKLVPLFKQEHWGKPWRDIEIVDRKRLIEMSNWTFDGVDEHHPHAANYAYWTGDWSHPFSFAQDTELKIDRIYLRQGQKDFDSVSFRSNCWVSEISAPAARIPRKTKSIRFWAKLSDVNNIVGRYLDDR</sequence>
<organism evidence="1">
    <name type="scientific">Pseudomonas phage Nican01</name>
    <dbReference type="NCBI Taxonomy" id="3138540"/>
    <lineage>
        <taxon>Viruses</taxon>
        <taxon>Duplodnaviria</taxon>
        <taxon>Heunggongvirae</taxon>
        <taxon>Uroviricota</taxon>
        <taxon>Caudoviricetes</taxon>
        <taxon>Nickievirus</taxon>
    </lineage>
</organism>
<name>A0AAU6W0L2_9CAUD</name>
<accession>A0AAU6W0L2</accession>
<dbReference type="EMBL" id="PP179318">
    <property type="protein sequence ID" value="XAI70157.1"/>
    <property type="molecule type" value="Genomic_DNA"/>
</dbReference>
<gene>
    <name evidence="1" type="ORF">Nican01_00144</name>
</gene>